<dbReference type="InterPro" id="IPR019775">
    <property type="entry name" value="WD40_repeat_CS"/>
</dbReference>
<evidence type="ECO:0000259" key="5">
    <source>
        <dbReference type="PROSITE" id="PS50104"/>
    </source>
</evidence>
<feature type="repeat" description="WD" evidence="3">
    <location>
        <begin position="1004"/>
        <end position="1045"/>
    </location>
</feature>
<sequence>MSLISRMTQYKLRLAYQRPKEDRLRRIAVVKPRNNDIFISYTPQDGDFVRRLDQAIRDQGLDPWIDFDDIPDFNHFLDGDSTYEKQIKDGILGADVFVLVLSNAALGNGKIMQGLRLAQRLNKLIVLLYQNSFADIHELTLSLDDLQYLDLNSPLVGKVFEQVACNIIHLQTYTRLLARANEWDKQGRPQSYLLTLEDLKEVKKQKRWIETHKLGAQFKFTKIQKVFLETVDRAHETSEYFSKSPPDIFISYSRSNKHFVEKLNQSLKDERWKVWIDRDRIPVAANWRDEAEEGIRYAHTVIFVVCPDSLTSKNCQWEFEKAKKYKKRIIPVISCNDYNREVFQAMGLSSVQYVSFVRHGQSFDQSLQQLLDALKTNLDDLKVYRQVLVKAYEWSDRERSDRFLMGRHEFKEVQGWRRKRQYLQQTDNREVDLLLPRQHEYIQASQRYLALQRKRQWVMISAILGIFAGLSTLLLATTFSEIKALVKSLDNLKGLDALVTGLQAGERVNHHYLFVRLLRPDLQAKATTVLHRTALNLSEINRLEGHDGKVYSVVFSPDSQQLVSVSVDKTVRFWGLRKETDDQGESCSQNATRFNIDKGGIPSKAFRTVSYSSYGSDIATGDEDGTIKLWGCTGQLTKVLSQSHRDRVNRIAFSPGGQYLASAGKDGQVFLWTRYDGFSTLINFEYQGKAPVSTLVFSPNGKYLAAADAQGLVHLWEISHNPEGLPFVRLINTFLYEVPENLRYLITLVFSPDSSLLAFSGYGGVVQVQSLKQATVRRLADHDGDVYQIVFSSDGRTLASASFDGTVKLWNPRGKEGKELVHTLRGHQGPVYRVVFGPQDDVLATGGADGIVRLWLRDKGVQIEAFEGHEDEISSLAFSPKATLGYASVLASASDSGDIRLWNIDSPIQPLPHNSDVYDVTLRPDGRMIASGGRKTVRVWRPDGTPRFHIAFGQDSKVLAVDYSPDGRILAAGGSNGQIRLWKPDFDTEKPIQVLDAHSDPMDEESSSEEVLDLAFSPDGQWLASVGTDRTLKLWRFEGEQLYRYVTLEHSNDVTGVAFSQNNQQLVTSTRAESDAVGRGIYLWQMPKKGILGEKPKLQLLTEEKHEGSVLTVAIQPAKDGIIASGGKDGKINLWNASGELIRTLNEHTDPVTKVSFSGDGLFLASSSQDGSVRLWTAQGDLISVLERHKRAVSSVEFAPKNSDLSPNGNEFIVSSSSDEDVLLWELWDLSKLEINERNQNRALLKMLISNGCRPAMPFLESRYSKDTQQNIGEMNTSERESLGEIKKIKEFCDRILPNKKSESR</sequence>
<dbReference type="InterPro" id="IPR001680">
    <property type="entry name" value="WD40_rpt"/>
</dbReference>
<gene>
    <name evidence="6" type="ORF">DXZ20_05825</name>
</gene>
<evidence type="ECO:0000256" key="4">
    <source>
        <dbReference type="SAM" id="Phobius"/>
    </source>
</evidence>
<feature type="repeat" description="WD" evidence="3">
    <location>
        <begin position="866"/>
        <end position="906"/>
    </location>
</feature>
<feature type="repeat" description="WD" evidence="3">
    <location>
        <begin position="779"/>
        <end position="811"/>
    </location>
</feature>
<organism evidence="6 7">
    <name type="scientific">Adonisia turfae CCMR0081</name>
    <dbReference type="NCBI Taxonomy" id="2292702"/>
    <lineage>
        <taxon>Bacteria</taxon>
        <taxon>Bacillati</taxon>
        <taxon>Cyanobacteriota</taxon>
        <taxon>Adonisia</taxon>
        <taxon>Adonisia turfae</taxon>
    </lineage>
</organism>
<evidence type="ECO:0000256" key="3">
    <source>
        <dbReference type="PROSITE-ProRule" id="PRU00221"/>
    </source>
</evidence>
<keyword evidence="4" id="KW-1133">Transmembrane helix</keyword>
<keyword evidence="4" id="KW-0472">Membrane</keyword>
<comment type="caution">
    <text evidence="6">The sequence shown here is derived from an EMBL/GenBank/DDBJ whole genome shotgun (WGS) entry which is preliminary data.</text>
</comment>
<keyword evidence="2" id="KW-0677">Repeat</keyword>
<feature type="domain" description="TIR" evidence="5">
    <location>
        <begin position="244"/>
        <end position="378"/>
    </location>
</feature>
<dbReference type="PANTHER" id="PTHR19879">
    <property type="entry name" value="TRANSCRIPTION INITIATION FACTOR TFIID"/>
    <property type="match status" value="1"/>
</dbReference>
<dbReference type="Gene3D" id="2.130.10.10">
    <property type="entry name" value="YVTN repeat-like/Quinoprotein amine dehydrogenase"/>
    <property type="match status" value="5"/>
</dbReference>
<dbReference type="InterPro" id="IPR000157">
    <property type="entry name" value="TIR_dom"/>
</dbReference>
<keyword evidence="4" id="KW-0812">Transmembrane</keyword>
<dbReference type="CDD" id="cd00200">
    <property type="entry name" value="WD40"/>
    <property type="match status" value="2"/>
</dbReference>
<dbReference type="Pfam" id="PF00400">
    <property type="entry name" value="WD40"/>
    <property type="match status" value="13"/>
</dbReference>
<feature type="repeat" description="WD" evidence="3">
    <location>
        <begin position="1186"/>
        <end position="1227"/>
    </location>
</feature>
<dbReference type="EMBL" id="QXHD01000004">
    <property type="protein sequence ID" value="NEZ55202.1"/>
    <property type="molecule type" value="Genomic_DNA"/>
</dbReference>
<feature type="repeat" description="WD" evidence="3">
    <location>
        <begin position="824"/>
        <end position="855"/>
    </location>
</feature>
<feature type="repeat" description="WD" evidence="3">
    <location>
        <begin position="608"/>
        <end position="630"/>
    </location>
</feature>
<dbReference type="PRINTS" id="PR00320">
    <property type="entry name" value="GPROTEINBRPT"/>
</dbReference>
<dbReference type="PROSITE" id="PS50104">
    <property type="entry name" value="TIR"/>
    <property type="match status" value="1"/>
</dbReference>
<dbReference type="Proteomes" id="UP000481033">
    <property type="component" value="Unassembled WGS sequence"/>
</dbReference>
<dbReference type="InterPro" id="IPR036322">
    <property type="entry name" value="WD40_repeat_dom_sf"/>
</dbReference>
<keyword evidence="1 3" id="KW-0853">WD repeat</keyword>
<dbReference type="SUPFAM" id="SSF50978">
    <property type="entry name" value="WD40 repeat-like"/>
    <property type="match status" value="3"/>
</dbReference>
<evidence type="ECO:0000256" key="1">
    <source>
        <dbReference type="ARBA" id="ARBA00022574"/>
    </source>
</evidence>
<feature type="repeat" description="WD" evidence="3">
    <location>
        <begin position="1103"/>
        <end position="1136"/>
    </location>
</feature>
<evidence type="ECO:0000313" key="6">
    <source>
        <dbReference type="EMBL" id="NEZ55202.1"/>
    </source>
</evidence>
<feature type="repeat" description="WD" evidence="3">
    <location>
        <begin position="1145"/>
        <end position="1176"/>
    </location>
</feature>
<proteinExistence type="predicted"/>
<protein>
    <submittedName>
        <fullName evidence="6">TIR domain-containing protein</fullName>
    </submittedName>
</protein>
<dbReference type="PROSITE" id="PS00678">
    <property type="entry name" value="WD_REPEATS_1"/>
    <property type="match status" value="1"/>
</dbReference>
<feature type="repeat" description="WD" evidence="3">
    <location>
        <begin position="641"/>
        <end position="672"/>
    </location>
</feature>
<accession>A0A6M0RHI8</accession>
<evidence type="ECO:0000256" key="2">
    <source>
        <dbReference type="ARBA" id="ARBA00022737"/>
    </source>
</evidence>
<feature type="transmembrane region" description="Helical" evidence="4">
    <location>
        <begin position="457"/>
        <end position="479"/>
    </location>
</feature>
<dbReference type="InterPro" id="IPR035897">
    <property type="entry name" value="Toll_tir_struct_dom_sf"/>
</dbReference>
<dbReference type="InterPro" id="IPR015943">
    <property type="entry name" value="WD40/YVTN_repeat-like_dom_sf"/>
</dbReference>
<keyword evidence="7" id="KW-1185">Reference proteome</keyword>
<reference evidence="6 7" key="1">
    <citation type="journal article" date="2020" name="Microb. Ecol.">
        <title>Ecogenomics of the Marine Benthic Filamentous Cyanobacterium Adonisia.</title>
        <authorList>
            <person name="Walter J.M."/>
            <person name="Coutinho F.H."/>
            <person name="Leomil L."/>
            <person name="Hargreaves P.I."/>
            <person name="Campeao M.E."/>
            <person name="Vieira V.V."/>
            <person name="Silva B.S."/>
            <person name="Fistarol G.O."/>
            <person name="Salomon P.S."/>
            <person name="Sawabe T."/>
            <person name="Mino S."/>
            <person name="Hosokawa M."/>
            <person name="Miyashita H."/>
            <person name="Maruyama F."/>
            <person name="van Verk M.C."/>
            <person name="Dutilh B.E."/>
            <person name="Thompson C.C."/>
            <person name="Thompson F.L."/>
        </authorList>
    </citation>
    <scope>NUCLEOTIDE SEQUENCE [LARGE SCALE GENOMIC DNA]</scope>
    <source>
        <strain evidence="6 7">CCMR0081</strain>
    </source>
</reference>
<feature type="repeat" description="WD" evidence="3">
    <location>
        <begin position="951"/>
        <end position="983"/>
    </location>
</feature>
<dbReference type="Gene3D" id="3.40.50.10140">
    <property type="entry name" value="Toll/interleukin-1 receptor homology (TIR) domain"/>
    <property type="match status" value="2"/>
</dbReference>
<evidence type="ECO:0000313" key="7">
    <source>
        <dbReference type="Proteomes" id="UP000481033"/>
    </source>
</evidence>
<dbReference type="PANTHER" id="PTHR19879:SF9">
    <property type="entry name" value="TRANSCRIPTION INITIATION FACTOR TFIID SUBUNIT 5"/>
    <property type="match status" value="1"/>
</dbReference>
<name>A0A6M0RHI8_9CYAN</name>
<feature type="repeat" description="WD" evidence="3">
    <location>
        <begin position="692"/>
        <end position="719"/>
    </location>
</feature>
<dbReference type="Pfam" id="PF13676">
    <property type="entry name" value="TIR_2"/>
    <property type="match status" value="2"/>
</dbReference>
<dbReference type="SUPFAM" id="SSF52200">
    <property type="entry name" value="Toll/Interleukin receptor TIR domain"/>
    <property type="match status" value="2"/>
</dbReference>
<dbReference type="PROSITE" id="PS50082">
    <property type="entry name" value="WD_REPEATS_2"/>
    <property type="match status" value="12"/>
</dbReference>
<feature type="repeat" description="WD" evidence="3">
    <location>
        <begin position="543"/>
        <end position="577"/>
    </location>
</feature>
<dbReference type="InterPro" id="IPR020472">
    <property type="entry name" value="WD40_PAC1"/>
</dbReference>
<dbReference type="GO" id="GO:0007165">
    <property type="term" value="P:signal transduction"/>
    <property type="evidence" value="ECO:0007669"/>
    <property type="project" value="InterPro"/>
</dbReference>
<dbReference type="SMART" id="SM00255">
    <property type="entry name" value="TIR"/>
    <property type="match status" value="1"/>
</dbReference>
<dbReference type="PROSITE" id="PS50294">
    <property type="entry name" value="WD_REPEATS_REGION"/>
    <property type="match status" value="9"/>
</dbReference>
<dbReference type="SMART" id="SM00320">
    <property type="entry name" value="WD40"/>
    <property type="match status" value="15"/>
</dbReference>